<organism evidence="1 2">
    <name type="scientific">Marinobacterium nitratireducens</name>
    <dbReference type="NCBI Taxonomy" id="518897"/>
    <lineage>
        <taxon>Bacteria</taxon>
        <taxon>Pseudomonadati</taxon>
        <taxon>Pseudomonadota</taxon>
        <taxon>Gammaproteobacteria</taxon>
        <taxon>Oceanospirillales</taxon>
        <taxon>Oceanospirillaceae</taxon>
        <taxon>Marinobacterium</taxon>
    </lineage>
</organism>
<dbReference type="EMBL" id="BMLT01000002">
    <property type="protein sequence ID" value="GGO77629.1"/>
    <property type="molecule type" value="Genomic_DNA"/>
</dbReference>
<protein>
    <submittedName>
        <fullName evidence="1">Uncharacterized protein</fullName>
    </submittedName>
</protein>
<proteinExistence type="predicted"/>
<accession>A0A917Z7S7</accession>
<name>A0A917Z7S7_9GAMM</name>
<keyword evidence="2" id="KW-1185">Reference proteome</keyword>
<dbReference type="RefSeq" id="WP_188858485.1">
    <property type="nucleotide sequence ID" value="NZ_BMLT01000002.1"/>
</dbReference>
<dbReference type="Proteomes" id="UP000599578">
    <property type="component" value="Unassembled WGS sequence"/>
</dbReference>
<dbReference type="AlphaFoldDB" id="A0A917Z7S7"/>
<sequence>MSDYKYSFLSLIKREAKAYAKANGLTVTSAQEHIAKCNGFSGFHEMITVSKRNPDDPRLLKAALGVEALDIKVWLHPFRHEVVDFLMASLESVFEKTNAHLFFDDFEEEVFLSGYDPKTGIASFLMQTQFHGTHIYGQPFRGDGVGVIFNTYVAWRDGQWKLRDTDGVVIRAICVNWDPDSEDNYDPYGYGPDWKERLEKLPACG</sequence>
<evidence type="ECO:0000313" key="1">
    <source>
        <dbReference type="EMBL" id="GGO77629.1"/>
    </source>
</evidence>
<reference evidence="1 2" key="1">
    <citation type="journal article" date="2014" name="Int. J. Syst. Evol. Microbiol.">
        <title>Complete genome sequence of Corynebacterium casei LMG S-19264T (=DSM 44701T), isolated from a smear-ripened cheese.</title>
        <authorList>
            <consortium name="US DOE Joint Genome Institute (JGI-PGF)"/>
            <person name="Walter F."/>
            <person name="Albersmeier A."/>
            <person name="Kalinowski J."/>
            <person name="Ruckert C."/>
        </authorList>
    </citation>
    <scope>NUCLEOTIDE SEQUENCE [LARGE SCALE GENOMIC DNA]</scope>
    <source>
        <strain evidence="1 2">CGMCC 1.7286</strain>
    </source>
</reference>
<gene>
    <name evidence="1" type="ORF">GCM10011348_07620</name>
</gene>
<evidence type="ECO:0000313" key="2">
    <source>
        <dbReference type="Proteomes" id="UP000599578"/>
    </source>
</evidence>
<comment type="caution">
    <text evidence="1">The sequence shown here is derived from an EMBL/GenBank/DDBJ whole genome shotgun (WGS) entry which is preliminary data.</text>
</comment>